<dbReference type="Proteomes" id="UP000253606">
    <property type="component" value="Chromosome"/>
</dbReference>
<gene>
    <name evidence="1" type="ORF">ACPOL_2936</name>
</gene>
<accession>A0A2Z5FZF3</accession>
<organism evidence="1 2">
    <name type="scientific">Acidisarcina polymorpha</name>
    <dbReference type="NCBI Taxonomy" id="2211140"/>
    <lineage>
        <taxon>Bacteria</taxon>
        <taxon>Pseudomonadati</taxon>
        <taxon>Acidobacteriota</taxon>
        <taxon>Terriglobia</taxon>
        <taxon>Terriglobales</taxon>
        <taxon>Acidobacteriaceae</taxon>
        <taxon>Acidisarcina</taxon>
    </lineage>
</organism>
<sequence>MIGLGDGDSPVIANALFAVDLLALDDAAETGRNGKTWEGGLIHQKENIDRVTVGR</sequence>
<evidence type="ECO:0000313" key="2">
    <source>
        <dbReference type="Proteomes" id="UP000253606"/>
    </source>
</evidence>
<keyword evidence="2" id="KW-1185">Reference proteome</keyword>
<protein>
    <submittedName>
        <fullName evidence="1">Uncharacterized protein</fullName>
    </submittedName>
</protein>
<proteinExistence type="predicted"/>
<dbReference type="KEGG" id="abas:ACPOL_2936"/>
<name>A0A2Z5FZF3_9BACT</name>
<reference evidence="1 2" key="1">
    <citation type="journal article" date="2018" name="Front. Microbiol.">
        <title>Hydrolytic Capabilities as a Key to Environmental Success: Chitinolytic and Cellulolytic Acidobacteria From Acidic Sub-arctic Soils and Boreal Peatlands.</title>
        <authorList>
            <person name="Belova S.E."/>
            <person name="Ravin N.V."/>
            <person name="Pankratov T.A."/>
            <person name="Rakitin A.L."/>
            <person name="Ivanova A.A."/>
            <person name="Beletsky A.V."/>
            <person name="Mardanov A.V."/>
            <person name="Sinninghe Damste J.S."/>
            <person name="Dedysh S.N."/>
        </authorList>
    </citation>
    <scope>NUCLEOTIDE SEQUENCE [LARGE SCALE GENOMIC DNA]</scope>
    <source>
        <strain evidence="1 2">SBC82</strain>
    </source>
</reference>
<evidence type="ECO:0000313" key="1">
    <source>
        <dbReference type="EMBL" id="AXC12238.1"/>
    </source>
</evidence>
<dbReference type="AlphaFoldDB" id="A0A2Z5FZF3"/>
<dbReference type="EMBL" id="CP030840">
    <property type="protein sequence ID" value="AXC12238.1"/>
    <property type="molecule type" value="Genomic_DNA"/>
</dbReference>